<dbReference type="OrthoDB" id="26872at2"/>
<dbReference type="Gene3D" id="1.20.1260.10">
    <property type="match status" value="1"/>
</dbReference>
<gene>
    <name evidence="4" type="ORF">FEK35_16755</name>
</gene>
<dbReference type="InterPro" id="IPR012347">
    <property type="entry name" value="Ferritin-like"/>
</dbReference>
<name>A0A5R8PD70_9NOCA</name>
<evidence type="ECO:0000313" key="4">
    <source>
        <dbReference type="EMBL" id="TLG08868.1"/>
    </source>
</evidence>
<dbReference type="PANTHER" id="PTHR36933:SF1">
    <property type="entry name" value="SLL0788 PROTEIN"/>
    <property type="match status" value="1"/>
</dbReference>
<dbReference type="EMBL" id="VBUU01000016">
    <property type="protein sequence ID" value="TLG08868.1"/>
    <property type="molecule type" value="Genomic_DNA"/>
</dbReference>
<evidence type="ECO:0000259" key="3">
    <source>
        <dbReference type="Pfam" id="PF03713"/>
    </source>
</evidence>
<sequence>MPDADAVPGERGRSRSQTVSLVIVALIAVLAGILIGRISDREQSSTPEPGSVDVGFAQDMSVHHAQAVEMSGLALTRSGAPEIRSLAYDVVTSQQSQIGTMQGWLRMWNRPAIDAETSMRWMPPTGEGHSMGSAPTEPAAARMPGMASPDELRTLRQASGTEFDALYLQLLLRHHEGGIPMAEYARGNAVTAIVREFADRVAQTQTAESQSLRQLLEARGRPPLPLDQPHR</sequence>
<dbReference type="PANTHER" id="PTHR36933">
    <property type="entry name" value="SLL0788 PROTEIN"/>
    <property type="match status" value="1"/>
</dbReference>
<feature type="region of interest" description="Disordered" evidence="1">
    <location>
        <begin position="126"/>
        <end position="145"/>
    </location>
</feature>
<reference evidence="4 5" key="1">
    <citation type="submission" date="2019-05" db="EMBL/GenBank/DDBJ databases">
        <title>Genomes sequences of two Nocardia cyriacigeorgica environmental isolates, type strains Nocardia asteroides ATCC 19247 and Nocardia cyriacigeorgica DSM 44484.</title>
        <authorList>
            <person name="Vautrin F."/>
            <person name="Bergeron E."/>
            <person name="Dubost A."/>
            <person name="Abrouk D."/>
            <person name="Rodriguez Nava V."/>
            <person name="Pujic P."/>
        </authorList>
    </citation>
    <scope>NUCLEOTIDE SEQUENCE [LARGE SCALE GENOMIC DNA]</scope>
    <source>
        <strain evidence="4 5">EML 1456</strain>
    </source>
</reference>
<evidence type="ECO:0000256" key="2">
    <source>
        <dbReference type="SAM" id="Phobius"/>
    </source>
</evidence>
<dbReference type="Pfam" id="PF03713">
    <property type="entry name" value="DUF305"/>
    <property type="match status" value="1"/>
</dbReference>
<feature type="domain" description="DUF305" evidence="3">
    <location>
        <begin position="53"/>
        <end position="216"/>
    </location>
</feature>
<comment type="caution">
    <text evidence="4">The sequence shown here is derived from an EMBL/GenBank/DDBJ whole genome shotgun (WGS) entry which is preliminary data.</text>
</comment>
<keyword evidence="2" id="KW-1133">Transmembrane helix</keyword>
<dbReference type="AlphaFoldDB" id="A0A5R8PD70"/>
<protein>
    <submittedName>
        <fullName evidence="4">DUF305 domain-containing protein</fullName>
    </submittedName>
</protein>
<evidence type="ECO:0000256" key="1">
    <source>
        <dbReference type="SAM" id="MobiDB-lite"/>
    </source>
</evidence>
<evidence type="ECO:0000313" key="5">
    <source>
        <dbReference type="Proteomes" id="UP000308349"/>
    </source>
</evidence>
<keyword evidence="2" id="KW-0472">Membrane</keyword>
<proteinExistence type="predicted"/>
<accession>A0A5R8PD70</accession>
<dbReference type="Proteomes" id="UP000308349">
    <property type="component" value="Unassembled WGS sequence"/>
</dbReference>
<organism evidence="4 5">
    <name type="scientific">Nocardia cyriacigeorgica</name>
    <dbReference type="NCBI Taxonomy" id="135487"/>
    <lineage>
        <taxon>Bacteria</taxon>
        <taxon>Bacillati</taxon>
        <taxon>Actinomycetota</taxon>
        <taxon>Actinomycetes</taxon>
        <taxon>Mycobacteriales</taxon>
        <taxon>Nocardiaceae</taxon>
        <taxon>Nocardia</taxon>
    </lineage>
</organism>
<feature type="transmembrane region" description="Helical" evidence="2">
    <location>
        <begin position="18"/>
        <end position="36"/>
    </location>
</feature>
<dbReference type="InterPro" id="IPR005183">
    <property type="entry name" value="DUF305_CopM-like"/>
</dbReference>
<keyword evidence="2" id="KW-0812">Transmembrane</keyword>